<feature type="domain" description="AMP-binding enzyme C-terminal" evidence="2">
    <location>
        <begin position="399"/>
        <end position="474"/>
    </location>
</feature>
<dbReference type="Gene3D" id="3.30.300.30">
    <property type="match status" value="1"/>
</dbReference>
<dbReference type="OrthoDB" id="9803968at2"/>
<proteinExistence type="predicted"/>
<dbReference type="PROSITE" id="PS00455">
    <property type="entry name" value="AMP_BINDING"/>
    <property type="match status" value="1"/>
</dbReference>
<evidence type="ECO:0000259" key="1">
    <source>
        <dbReference type="Pfam" id="PF00501"/>
    </source>
</evidence>
<dbReference type="RefSeq" id="WP_093402988.1">
    <property type="nucleotide sequence ID" value="NZ_BOPD01000029.1"/>
</dbReference>
<dbReference type="PANTHER" id="PTHR43767:SF10">
    <property type="entry name" value="SURFACTIN SYNTHASE SUBUNIT 1"/>
    <property type="match status" value="1"/>
</dbReference>
<gene>
    <name evidence="3" type="ORF">Vse01_44980</name>
</gene>
<dbReference type="PANTHER" id="PTHR43767">
    <property type="entry name" value="LONG-CHAIN-FATTY-ACID--COA LIGASE"/>
    <property type="match status" value="1"/>
</dbReference>
<dbReference type="EMBL" id="BOPD01000029">
    <property type="protein sequence ID" value="GIJ35350.1"/>
    <property type="molecule type" value="Genomic_DNA"/>
</dbReference>
<dbReference type="GO" id="GO:0016877">
    <property type="term" value="F:ligase activity, forming carbon-sulfur bonds"/>
    <property type="evidence" value="ECO:0007669"/>
    <property type="project" value="UniProtKB-ARBA"/>
</dbReference>
<name>A0A9W5UVG2_9ACTN</name>
<keyword evidence="4" id="KW-1185">Reference proteome</keyword>
<dbReference type="AlphaFoldDB" id="A0A9W5UVG2"/>
<sequence>MSVSIRQRITDIAEMSADRPAVVGFDENSVEQVLTWRELAERSGRRADALVDAAARGTGPGVVAIEANNTIQSVVDIVAVLSAELPLLPLNPASPVPEREKLLNFIGQTYGRAELIAAEADAEAGAGRPARSPAAMASRIAYLLPTGGSSGRPKIAIRPGPLGYDPHQVPLPLRRRAGWRAGQRQLILGPLHHAAPFTTLLDGLLDGNTTILPPYFLPAWTVELVERYAVEWIQLTPAHMRTILMLLEPDPASFASVRTVMHTAASCDSFTKKRWIELVGPQHLYEVYSSTENVGGTLVRGDEWQQRPGTVGRGFFTKISIRDDAGNRLGPGQTGKVFMRAGRVSRGDAYLGSQVLETTADGFASVGDFGWLDEDGYLFLAPRRHDVINVGGEKVYPNEVEAQLLEHPAVLDAVVVAAEDEVLGATVGAYVVCRPGASVSTGELMAHCRAGLVNYKVPTRVTFVDQVPRSAAGKLERWRLAGQRG</sequence>
<accession>A0A9W5UVG2</accession>
<reference evidence="3" key="1">
    <citation type="submission" date="2021-01" db="EMBL/GenBank/DDBJ databases">
        <title>Whole genome shotgun sequence of Verrucosispora sediminis NBRC 107745.</title>
        <authorList>
            <person name="Komaki H."/>
            <person name="Tamura T."/>
        </authorList>
    </citation>
    <scope>NUCLEOTIDE SEQUENCE</scope>
    <source>
        <strain evidence="3">NBRC 107745</strain>
    </source>
</reference>
<evidence type="ECO:0000313" key="3">
    <source>
        <dbReference type="EMBL" id="GIJ35350.1"/>
    </source>
</evidence>
<organism evidence="3 4">
    <name type="scientific">Micromonospora sediminimaris</name>
    <dbReference type="NCBI Taxonomy" id="547162"/>
    <lineage>
        <taxon>Bacteria</taxon>
        <taxon>Bacillati</taxon>
        <taxon>Actinomycetota</taxon>
        <taxon>Actinomycetes</taxon>
        <taxon>Micromonosporales</taxon>
        <taxon>Micromonosporaceae</taxon>
        <taxon>Micromonospora</taxon>
    </lineage>
</organism>
<keyword evidence="3" id="KW-0436">Ligase</keyword>
<dbReference type="InterPro" id="IPR025110">
    <property type="entry name" value="AMP-bd_C"/>
</dbReference>
<dbReference type="Pfam" id="PF00501">
    <property type="entry name" value="AMP-binding"/>
    <property type="match status" value="1"/>
</dbReference>
<dbReference type="InterPro" id="IPR042099">
    <property type="entry name" value="ANL_N_sf"/>
</dbReference>
<protein>
    <submittedName>
        <fullName evidence="3">Acid-CoA ligase</fullName>
    </submittedName>
</protein>
<feature type="domain" description="AMP-dependent synthetase/ligase" evidence="1">
    <location>
        <begin position="13"/>
        <end position="347"/>
    </location>
</feature>
<dbReference type="InterPro" id="IPR020845">
    <property type="entry name" value="AMP-binding_CS"/>
</dbReference>
<comment type="caution">
    <text evidence="3">The sequence shown here is derived from an EMBL/GenBank/DDBJ whole genome shotgun (WGS) entry which is preliminary data.</text>
</comment>
<dbReference type="InterPro" id="IPR045851">
    <property type="entry name" value="AMP-bd_C_sf"/>
</dbReference>
<dbReference type="Pfam" id="PF13193">
    <property type="entry name" value="AMP-binding_C"/>
    <property type="match status" value="1"/>
</dbReference>
<evidence type="ECO:0000259" key="2">
    <source>
        <dbReference type="Pfam" id="PF13193"/>
    </source>
</evidence>
<dbReference type="Gene3D" id="3.40.50.12780">
    <property type="entry name" value="N-terminal domain of ligase-like"/>
    <property type="match status" value="1"/>
</dbReference>
<dbReference type="InterPro" id="IPR000873">
    <property type="entry name" value="AMP-dep_synth/lig_dom"/>
</dbReference>
<dbReference type="InterPro" id="IPR050237">
    <property type="entry name" value="ATP-dep_AMP-bd_enzyme"/>
</dbReference>
<dbReference type="Proteomes" id="UP000607311">
    <property type="component" value="Unassembled WGS sequence"/>
</dbReference>
<evidence type="ECO:0000313" key="4">
    <source>
        <dbReference type="Proteomes" id="UP000607311"/>
    </source>
</evidence>
<dbReference type="SUPFAM" id="SSF56801">
    <property type="entry name" value="Acetyl-CoA synthetase-like"/>
    <property type="match status" value="1"/>
</dbReference>